<dbReference type="RefSeq" id="WP_152283940.1">
    <property type="nucleotide sequence ID" value="NZ_WFLI01000025.1"/>
</dbReference>
<dbReference type="EMBL" id="WFLI01000025">
    <property type="protein sequence ID" value="KAB8063208.1"/>
    <property type="molecule type" value="Genomic_DNA"/>
</dbReference>
<dbReference type="SUPFAM" id="SSF56399">
    <property type="entry name" value="ADP-ribosylation"/>
    <property type="match status" value="1"/>
</dbReference>
<evidence type="ECO:0000313" key="1">
    <source>
        <dbReference type="EMBL" id="KAB8063208.1"/>
    </source>
</evidence>
<accession>A0A6I1I863</accession>
<dbReference type="AlphaFoldDB" id="A0A6I1I863"/>
<gene>
    <name evidence="1" type="ORF">GCN75_19770</name>
</gene>
<evidence type="ECO:0008006" key="3">
    <source>
        <dbReference type="Google" id="ProtNLM"/>
    </source>
</evidence>
<dbReference type="Gene3D" id="3.90.228.10">
    <property type="match status" value="1"/>
</dbReference>
<protein>
    <recommendedName>
        <fullName evidence="3">RES domain-containing protein</fullName>
    </recommendedName>
</protein>
<reference evidence="1 2" key="1">
    <citation type="submission" date="2019-10" db="EMBL/GenBank/DDBJ databases">
        <title>Three novel species isolated from a subtropical stream in China.</title>
        <authorList>
            <person name="Lu H."/>
        </authorList>
    </citation>
    <scope>NUCLEOTIDE SEQUENCE [LARGE SCALE GENOMIC DNA]</scope>
    <source>
        <strain evidence="1 2">FT13W</strain>
    </source>
</reference>
<evidence type="ECO:0000313" key="2">
    <source>
        <dbReference type="Proteomes" id="UP000468717"/>
    </source>
</evidence>
<organism evidence="1 2">
    <name type="scientific">Janthinobacterium violaceinigrum</name>
    <dbReference type="NCBI Taxonomy" id="2654252"/>
    <lineage>
        <taxon>Bacteria</taxon>
        <taxon>Pseudomonadati</taxon>
        <taxon>Pseudomonadota</taxon>
        <taxon>Betaproteobacteria</taxon>
        <taxon>Burkholderiales</taxon>
        <taxon>Oxalobacteraceae</taxon>
        <taxon>Janthinobacterium</taxon>
    </lineage>
</organism>
<keyword evidence="2" id="KW-1185">Reference proteome</keyword>
<dbReference type="Proteomes" id="UP000468717">
    <property type="component" value="Unassembled WGS sequence"/>
</dbReference>
<sequence length="177" mass="20076">MQKHKGTHGTTMLSAKSILSNGFDFGRAAAGRVGKGLYFWEYFDDPLFANEYAIAWYQSQKKRGVYKEKDSICAVIDASFEVCTDDTVDCTGRMQERVGIMLRKLSERTDDDIGDAYESIITKIEVKRGKRFLLAKAIVSPPPKMFFLEKQVIPHPSVLVVRDESVKLELKIVETEE</sequence>
<comment type="caution">
    <text evidence="1">The sequence shown here is derived from an EMBL/GenBank/DDBJ whole genome shotgun (WGS) entry which is preliminary data.</text>
</comment>
<proteinExistence type="predicted"/>
<name>A0A6I1I863_9BURK</name>